<name>A0ABR6WEY1_9BACT</name>
<accession>A0ABR6WEY1</accession>
<evidence type="ECO:0008006" key="3">
    <source>
        <dbReference type="Google" id="ProtNLM"/>
    </source>
</evidence>
<comment type="caution">
    <text evidence="1">The sequence shown here is derived from an EMBL/GenBank/DDBJ whole genome shotgun (WGS) entry which is preliminary data.</text>
</comment>
<proteinExistence type="predicted"/>
<dbReference type="EMBL" id="VFIA01000077">
    <property type="protein sequence ID" value="MBC3795069.1"/>
    <property type="molecule type" value="Genomic_DNA"/>
</dbReference>
<gene>
    <name evidence="1" type="ORF">FH603_5602</name>
</gene>
<protein>
    <recommendedName>
        <fullName evidence="3">YD repeat-containing protein</fullName>
    </recommendedName>
</protein>
<dbReference type="RefSeq" id="WP_186742185.1">
    <property type="nucleotide sequence ID" value="NZ_VFIA01000077.1"/>
</dbReference>
<sequence>MKFSFTQCLLTCWAIISLSGCQDHKTEPGTQRLRLKRIIQQTSQLYFSYSFTYNGDNKIASYSIHNGFDQRAENAPGPITTLQYDAQGRLLEAITQPLADFGNGSKRTYQYNSVGNLTSASYYNARMPGSGYGLAYVYQVGYDATNSPNKITAEGYLETGEKAVSALNLYTYSGGNVTKQEVIYSAPNNTLTETYQYDDKANPYYGLAPVIGLGGQRVDPIYLSKNNPIDDLTKVEYDSNGLLVKRVVALSSNPSVQTTYTYEYESY</sequence>
<dbReference type="Proteomes" id="UP000700732">
    <property type="component" value="Unassembled WGS sequence"/>
</dbReference>
<organism evidence="1 2">
    <name type="scientific">Spirosoma utsteinense</name>
    <dbReference type="NCBI Taxonomy" id="2585773"/>
    <lineage>
        <taxon>Bacteria</taxon>
        <taxon>Pseudomonadati</taxon>
        <taxon>Bacteroidota</taxon>
        <taxon>Cytophagia</taxon>
        <taxon>Cytophagales</taxon>
        <taxon>Cytophagaceae</taxon>
        <taxon>Spirosoma</taxon>
    </lineage>
</organism>
<dbReference type="Gene3D" id="2.180.10.10">
    <property type="entry name" value="RHS repeat-associated core"/>
    <property type="match status" value="1"/>
</dbReference>
<evidence type="ECO:0000313" key="1">
    <source>
        <dbReference type="EMBL" id="MBC3795069.1"/>
    </source>
</evidence>
<evidence type="ECO:0000313" key="2">
    <source>
        <dbReference type="Proteomes" id="UP000700732"/>
    </source>
</evidence>
<reference evidence="1 2" key="1">
    <citation type="submission" date="2019-06" db="EMBL/GenBank/DDBJ databases">
        <title>Spirosoma utsteinense sp. nov. isolated from Antarctic ice-free soils.</title>
        <authorList>
            <person name="Tahon G."/>
        </authorList>
    </citation>
    <scope>NUCLEOTIDE SEQUENCE [LARGE SCALE GENOMIC DNA]</scope>
    <source>
        <strain evidence="1 2">LMG 31447</strain>
    </source>
</reference>
<dbReference type="PROSITE" id="PS51257">
    <property type="entry name" value="PROKAR_LIPOPROTEIN"/>
    <property type="match status" value="1"/>
</dbReference>
<keyword evidence="2" id="KW-1185">Reference proteome</keyword>